<dbReference type="Gene3D" id="1.10.1740.10">
    <property type="match status" value="1"/>
</dbReference>
<evidence type="ECO:0000256" key="2">
    <source>
        <dbReference type="ARBA" id="ARBA00023015"/>
    </source>
</evidence>
<dbReference type="InterPro" id="IPR036388">
    <property type="entry name" value="WH-like_DNA-bd_sf"/>
</dbReference>
<name>A0A1V4DFD9_9ENTE</name>
<dbReference type="SUPFAM" id="SSF88659">
    <property type="entry name" value="Sigma3 and sigma4 domains of RNA polymerase sigma factors"/>
    <property type="match status" value="1"/>
</dbReference>
<dbReference type="InterPro" id="IPR039425">
    <property type="entry name" value="RNA_pol_sigma-70-like"/>
</dbReference>
<feature type="domain" description="RNA polymerase sigma factor 70 region 4 type 2" evidence="6">
    <location>
        <begin position="115"/>
        <end position="163"/>
    </location>
</feature>
<comment type="similarity">
    <text evidence="1">Belongs to the sigma-70 factor family. ECF subfamily.</text>
</comment>
<dbReference type="Gene3D" id="1.10.10.10">
    <property type="entry name" value="Winged helix-like DNA-binding domain superfamily/Winged helix DNA-binding domain"/>
    <property type="match status" value="1"/>
</dbReference>
<dbReference type="EMBL" id="MVAB01000001">
    <property type="protein sequence ID" value="OPF87185.1"/>
    <property type="molecule type" value="Genomic_DNA"/>
</dbReference>
<dbReference type="SUPFAM" id="SSF88946">
    <property type="entry name" value="Sigma2 domain of RNA polymerase sigma factors"/>
    <property type="match status" value="1"/>
</dbReference>
<evidence type="ECO:0008006" key="9">
    <source>
        <dbReference type="Google" id="ProtNLM"/>
    </source>
</evidence>
<dbReference type="GO" id="GO:0006352">
    <property type="term" value="P:DNA-templated transcription initiation"/>
    <property type="evidence" value="ECO:0007669"/>
    <property type="project" value="InterPro"/>
</dbReference>
<dbReference type="AlphaFoldDB" id="A0A1V4DFD9"/>
<gene>
    <name evidence="7" type="ORF">BW731_02640</name>
</gene>
<keyword evidence="4" id="KW-0804">Transcription</keyword>
<evidence type="ECO:0000313" key="7">
    <source>
        <dbReference type="EMBL" id="OPF87185.1"/>
    </source>
</evidence>
<dbReference type="GO" id="GO:0003677">
    <property type="term" value="F:DNA binding"/>
    <property type="evidence" value="ECO:0007669"/>
    <property type="project" value="InterPro"/>
</dbReference>
<organism evidence="7 8">
    <name type="scientific">Vagococcus martis</name>
    <dbReference type="NCBI Taxonomy" id="1768210"/>
    <lineage>
        <taxon>Bacteria</taxon>
        <taxon>Bacillati</taxon>
        <taxon>Bacillota</taxon>
        <taxon>Bacilli</taxon>
        <taxon>Lactobacillales</taxon>
        <taxon>Enterococcaceae</taxon>
        <taxon>Vagococcus</taxon>
    </lineage>
</organism>
<dbReference type="InterPro" id="IPR007627">
    <property type="entry name" value="RNA_pol_sigma70_r2"/>
</dbReference>
<comment type="caution">
    <text evidence="7">The sequence shown here is derived from an EMBL/GenBank/DDBJ whole genome shotgun (WGS) entry which is preliminary data.</text>
</comment>
<dbReference type="RefSeq" id="WP_079345476.1">
    <property type="nucleotide sequence ID" value="NZ_MVAB01000001.1"/>
</dbReference>
<evidence type="ECO:0000256" key="3">
    <source>
        <dbReference type="ARBA" id="ARBA00023082"/>
    </source>
</evidence>
<keyword evidence="8" id="KW-1185">Reference proteome</keyword>
<evidence type="ECO:0000259" key="6">
    <source>
        <dbReference type="Pfam" id="PF08281"/>
    </source>
</evidence>
<proteinExistence type="inferred from homology"/>
<evidence type="ECO:0000313" key="8">
    <source>
        <dbReference type="Proteomes" id="UP000189970"/>
    </source>
</evidence>
<reference evidence="7 8" key="1">
    <citation type="submission" date="2017-02" db="EMBL/GenBank/DDBJ databases">
        <title>Vagococcus cremeus sp. nov., isolated from the small intestine of a marten, Martes flavigula.</title>
        <authorList>
            <person name="Tak E.J."/>
            <person name="Bae J.-W."/>
        </authorList>
    </citation>
    <scope>NUCLEOTIDE SEQUENCE [LARGE SCALE GENOMIC DNA]</scope>
    <source>
        <strain evidence="7 8">D7T301</strain>
    </source>
</reference>
<evidence type="ECO:0000256" key="1">
    <source>
        <dbReference type="ARBA" id="ARBA00010641"/>
    </source>
</evidence>
<dbReference type="InterPro" id="IPR013249">
    <property type="entry name" value="RNA_pol_sigma70_r4_t2"/>
</dbReference>
<dbReference type="InterPro" id="IPR013324">
    <property type="entry name" value="RNA_pol_sigma_r3/r4-like"/>
</dbReference>
<dbReference type="InterPro" id="IPR013325">
    <property type="entry name" value="RNA_pol_sigma_r2"/>
</dbReference>
<keyword evidence="3" id="KW-0731">Sigma factor</keyword>
<dbReference type="PANTHER" id="PTHR43133">
    <property type="entry name" value="RNA POLYMERASE ECF-TYPE SIGMA FACTO"/>
    <property type="match status" value="1"/>
</dbReference>
<dbReference type="InterPro" id="IPR014284">
    <property type="entry name" value="RNA_pol_sigma-70_dom"/>
</dbReference>
<dbReference type="NCBIfam" id="TIGR02937">
    <property type="entry name" value="sigma70-ECF"/>
    <property type="match status" value="1"/>
</dbReference>
<dbReference type="GO" id="GO:0016987">
    <property type="term" value="F:sigma factor activity"/>
    <property type="evidence" value="ECO:0007669"/>
    <property type="project" value="UniProtKB-KW"/>
</dbReference>
<evidence type="ECO:0000259" key="5">
    <source>
        <dbReference type="Pfam" id="PF04542"/>
    </source>
</evidence>
<accession>A0A1V4DFD9</accession>
<sequence>MINNKSDKEFFEYLYESYEQKIFYQALSVLNNKEQAEDITQEVFEQLYSDFESIKKFDDLHLKKFIIKITKNKSIDLYRKNNTQIKYLETYKTKKDKHEEDNNVNDYVDKMISEQEILDISKQLKEPYLHVFLYRVYYGLSNKEIAKIMDSKEATIRKQFERAISMVKNVIGGKRYGKE</sequence>
<dbReference type="PANTHER" id="PTHR43133:SF60">
    <property type="entry name" value="RNA POLYMERASE SIGMA FACTOR SIGV"/>
    <property type="match status" value="1"/>
</dbReference>
<protein>
    <recommendedName>
        <fullName evidence="9">RNA polymerase subunit sigma</fullName>
    </recommendedName>
</protein>
<dbReference type="Pfam" id="PF04542">
    <property type="entry name" value="Sigma70_r2"/>
    <property type="match status" value="1"/>
</dbReference>
<evidence type="ECO:0000256" key="4">
    <source>
        <dbReference type="ARBA" id="ARBA00023163"/>
    </source>
</evidence>
<dbReference type="Pfam" id="PF08281">
    <property type="entry name" value="Sigma70_r4_2"/>
    <property type="match status" value="1"/>
</dbReference>
<feature type="domain" description="RNA polymerase sigma-70 region 2" evidence="5">
    <location>
        <begin position="14"/>
        <end position="82"/>
    </location>
</feature>
<dbReference type="Proteomes" id="UP000189970">
    <property type="component" value="Unassembled WGS sequence"/>
</dbReference>
<keyword evidence="2" id="KW-0805">Transcription regulation</keyword>